<accession>A0A1H4HIL5</accession>
<dbReference type="Proteomes" id="UP000198850">
    <property type="component" value="Unassembled WGS sequence"/>
</dbReference>
<evidence type="ECO:0000313" key="1">
    <source>
        <dbReference type="EMBL" id="SEB21521.1"/>
    </source>
</evidence>
<name>A0A1H4HIL5_9SPHI</name>
<dbReference type="AlphaFoldDB" id="A0A1H4HIL5"/>
<dbReference type="RefSeq" id="WP_139298385.1">
    <property type="nucleotide sequence ID" value="NZ_FNRA01000020.1"/>
</dbReference>
<proteinExistence type="predicted"/>
<gene>
    <name evidence="1" type="ORF">SAMN05443550_12013</name>
</gene>
<reference evidence="1 2" key="1">
    <citation type="submission" date="2016-10" db="EMBL/GenBank/DDBJ databases">
        <authorList>
            <person name="de Groot N.N."/>
        </authorList>
    </citation>
    <scope>NUCLEOTIDE SEQUENCE [LARGE SCALE GENOMIC DNA]</scope>
    <source>
        <strain evidence="1 2">DSM 19033</strain>
    </source>
</reference>
<dbReference type="EMBL" id="FNRA01000020">
    <property type="protein sequence ID" value="SEB21521.1"/>
    <property type="molecule type" value="Genomic_DNA"/>
</dbReference>
<dbReference type="OrthoDB" id="735421at2"/>
<sequence>MTLISMINGYGRPLIISDRAISEKGTLSTVLLSSTNNKTFSPTPVIDFNVKTLIIQDILCVTFSGRLTILEEIHRDISDFFLHRQVSKATLNEFLTSNEYGQECSLLFAMGGSEFPDQLFVLKIGDWIHEQGHGDIDVLSCGSGAMDWISYLMQKLNYLNDDDNSEESSLQNILSACMAFLNLERKSTINLRNGWGGGFDVVCFQGGKFHRFEDITYIFYKYDFTMPGQPAVLSVIHNSYVNGDVIVRHFIEAGFEIYHIPQLNNRLPITEIDPNCSSKNVISCVHLFEGQQFHSDLGVMFWDTNPDADPAIFTTRENGMFGIRFRDEYIKQIKKAIKLFLN</sequence>
<dbReference type="STRING" id="425514.SAMN05443550_12013"/>
<organism evidence="1 2">
    <name type="scientific">Pedobacter hartonius</name>
    <dbReference type="NCBI Taxonomy" id="425514"/>
    <lineage>
        <taxon>Bacteria</taxon>
        <taxon>Pseudomonadati</taxon>
        <taxon>Bacteroidota</taxon>
        <taxon>Sphingobacteriia</taxon>
        <taxon>Sphingobacteriales</taxon>
        <taxon>Sphingobacteriaceae</taxon>
        <taxon>Pedobacter</taxon>
    </lineage>
</organism>
<keyword evidence="2" id="KW-1185">Reference proteome</keyword>
<protein>
    <submittedName>
        <fullName evidence="1">Uncharacterized protein</fullName>
    </submittedName>
</protein>
<evidence type="ECO:0000313" key="2">
    <source>
        <dbReference type="Proteomes" id="UP000198850"/>
    </source>
</evidence>